<dbReference type="AlphaFoldDB" id="A0A0F9PCJ2"/>
<dbReference type="Gene3D" id="3.75.10.10">
    <property type="entry name" value="L-arginine/glycine Amidinotransferase, Chain A"/>
    <property type="match status" value="1"/>
</dbReference>
<evidence type="ECO:0000313" key="2">
    <source>
        <dbReference type="EMBL" id="KKM98725.1"/>
    </source>
</evidence>
<organism evidence="2">
    <name type="scientific">marine sediment metagenome</name>
    <dbReference type="NCBI Taxonomy" id="412755"/>
    <lineage>
        <taxon>unclassified sequences</taxon>
        <taxon>metagenomes</taxon>
        <taxon>ecological metagenomes</taxon>
    </lineage>
</organism>
<dbReference type="GO" id="GO:0009446">
    <property type="term" value="P:putrescine biosynthetic process"/>
    <property type="evidence" value="ECO:0007669"/>
    <property type="project" value="InterPro"/>
</dbReference>
<protein>
    <recommendedName>
        <fullName evidence="3">Agmatine deiminase</fullName>
    </recommendedName>
</protein>
<accession>A0A0F9PCJ2</accession>
<dbReference type="GO" id="GO:0004668">
    <property type="term" value="F:protein-arginine deiminase activity"/>
    <property type="evidence" value="ECO:0007669"/>
    <property type="project" value="InterPro"/>
</dbReference>
<sequence length="350" mass="38954">MTTLRVLPAEWASQSAVVLTWPHPGTDWATILDETEPVFLEIARSVLRFEHLVVSCEHVVRLQDLERDLNAWAAQHGLTGRVRAVPAPANDTWTRDHGPITVITNGEPTLLDFRFNAWGGKFPWEKDDALNRHLANFGVFGTTPMQAVDFVLEGGSIESDGEGTLMATSECLLTPTRNASMDRGAIEQLLSEMLGAQRILWLNHGYLAGDDTDSHIDTLARFCAPDHICYVACPDVADEHYSALAAMEEDLREFRQRDGKPYKLTALPWPDPVLDDEGERLPATYANFLIINGAVLVPVYDVPQDQDAIRIISQIFSDREIIPIRCRTLVKQHGSLHCVTMQIPEGVVAP</sequence>
<evidence type="ECO:0008006" key="3">
    <source>
        <dbReference type="Google" id="ProtNLM"/>
    </source>
</evidence>
<name>A0A0F9PCJ2_9ZZZZ</name>
<proteinExistence type="predicted"/>
<dbReference type="PANTHER" id="PTHR31377">
    <property type="entry name" value="AGMATINE DEIMINASE-RELATED"/>
    <property type="match status" value="1"/>
</dbReference>
<reference evidence="2" key="1">
    <citation type="journal article" date="2015" name="Nature">
        <title>Complex archaea that bridge the gap between prokaryotes and eukaryotes.</title>
        <authorList>
            <person name="Spang A."/>
            <person name="Saw J.H."/>
            <person name="Jorgensen S.L."/>
            <person name="Zaremba-Niedzwiedzka K."/>
            <person name="Martijn J."/>
            <person name="Lind A.E."/>
            <person name="van Eijk R."/>
            <person name="Schleper C."/>
            <person name="Guy L."/>
            <person name="Ettema T.J."/>
        </authorList>
    </citation>
    <scope>NUCLEOTIDE SEQUENCE</scope>
</reference>
<dbReference type="GO" id="GO:0047632">
    <property type="term" value="F:agmatine deiminase activity"/>
    <property type="evidence" value="ECO:0007669"/>
    <property type="project" value="TreeGrafter"/>
</dbReference>
<gene>
    <name evidence="2" type="ORF">LCGC14_1155010</name>
</gene>
<dbReference type="InterPro" id="IPR007466">
    <property type="entry name" value="Peptidyl-Arg-deiminase_porph"/>
</dbReference>
<comment type="caution">
    <text evidence="2">The sequence shown here is derived from an EMBL/GenBank/DDBJ whole genome shotgun (WGS) entry which is preliminary data.</text>
</comment>
<dbReference type="Pfam" id="PF04371">
    <property type="entry name" value="PAD_porph"/>
    <property type="match status" value="1"/>
</dbReference>
<evidence type="ECO:0000256" key="1">
    <source>
        <dbReference type="ARBA" id="ARBA00022801"/>
    </source>
</evidence>
<dbReference type="EMBL" id="LAZR01005586">
    <property type="protein sequence ID" value="KKM98725.1"/>
    <property type="molecule type" value="Genomic_DNA"/>
</dbReference>
<keyword evidence="1" id="KW-0378">Hydrolase</keyword>
<dbReference type="SUPFAM" id="SSF55909">
    <property type="entry name" value="Pentein"/>
    <property type="match status" value="1"/>
</dbReference>
<dbReference type="PANTHER" id="PTHR31377:SF0">
    <property type="entry name" value="AGMATINE DEIMINASE-RELATED"/>
    <property type="match status" value="1"/>
</dbReference>